<dbReference type="AlphaFoldDB" id="A0AAV7QQU2"/>
<feature type="compositionally biased region" description="Basic and acidic residues" evidence="1">
    <location>
        <begin position="63"/>
        <end position="77"/>
    </location>
</feature>
<keyword evidence="3" id="KW-1185">Reference proteome</keyword>
<feature type="region of interest" description="Disordered" evidence="1">
    <location>
        <begin position="1"/>
        <end position="77"/>
    </location>
</feature>
<reference evidence="2" key="1">
    <citation type="journal article" date="2022" name="bioRxiv">
        <title>Sequencing and chromosome-scale assembly of the giantPleurodeles waltlgenome.</title>
        <authorList>
            <person name="Brown T."/>
            <person name="Elewa A."/>
            <person name="Iarovenko S."/>
            <person name="Subramanian E."/>
            <person name="Araus A.J."/>
            <person name="Petzold A."/>
            <person name="Susuki M."/>
            <person name="Suzuki K.-i.T."/>
            <person name="Hayashi T."/>
            <person name="Toyoda A."/>
            <person name="Oliveira C."/>
            <person name="Osipova E."/>
            <person name="Leigh N.D."/>
            <person name="Simon A."/>
            <person name="Yun M.H."/>
        </authorList>
    </citation>
    <scope>NUCLEOTIDE SEQUENCE</scope>
    <source>
        <strain evidence="2">20211129_DDA</strain>
        <tissue evidence="2">Liver</tissue>
    </source>
</reference>
<accession>A0AAV7QQU2</accession>
<dbReference type="EMBL" id="JANPWB010000010">
    <property type="protein sequence ID" value="KAJ1140743.1"/>
    <property type="molecule type" value="Genomic_DNA"/>
</dbReference>
<gene>
    <name evidence="2" type="ORF">NDU88_007081</name>
</gene>
<comment type="caution">
    <text evidence="2">The sequence shown here is derived from an EMBL/GenBank/DDBJ whole genome shotgun (WGS) entry which is preliminary data.</text>
</comment>
<organism evidence="2 3">
    <name type="scientific">Pleurodeles waltl</name>
    <name type="common">Iberian ribbed newt</name>
    <dbReference type="NCBI Taxonomy" id="8319"/>
    <lineage>
        <taxon>Eukaryota</taxon>
        <taxon>Metazoa</taxon>
        <taxon>Chordata</taxon>
        <taxon>Craniata</taxon>
        <taxon>Vertebrata</taxon>
        <taxon>Euteleostomi</taxon>
        <taxon>Amphibia</taxon>
        <taxon>Batrachia</taxon>
        <taxon>Caudata</taxon>
        <taxon>Salamandroidea</taxon>
        <taxon>Salamandridae</taxon>
        <taxon>Pleurodelinae</taxon>
        <taxon>Pleurodeles</taxon>
    </lineage>
</organism>
<sequence>MSEHCRLSKMAVDVGQDVEHSSTPETINDKGTHKESRQGLRGTRQDLHVRLEASRPTVAPKQEQPRGKDRRTKERWERRQRTCCQDVHLSPVCMSRCLGSSRTLCNQTLQPSRVTATGKSRGLWKTTYGGGGQDLGAPNSEIHQSEVYVCLTSPGEATCHKKECARVWRMGTDHHRML</sequence>
<dbReference type="Proteomes" id="UP001066276">
    <property type="component" value="Chromosome 6"/>
</dbReference>
<evidence type="ECO:0000256" key="1">
    <source>
        <dbReference type="SAM" id="MobiDB-lite"/>
    </source>
</evidence>
<protein>
    <submittedName>
        <fullName evidence="2">Uncharacterized protein</fullName>
    </submittedName>
</protein>
<feature type="compositionally biased region" description="Basic and acidic residues" evidence="1">
    <location>
        <begin position="17"/>
        <end position="53"/>
    </location>
</feature>
<evidence type="ECO:0000313" key="2">
    <source>
        <dbReference type="EMBL" id="KAJ1140743.1"/>
    </source>
</evidence>
<proteinExistence type="predicted"/>
<name>A0AAV7QQU2_PLEWA</name>
<evidence type="ECO:0000313" key="3">
    <source>
        <dbReference type="Proteomes" id="UP001066276"/>
    </source>
</evidence>